<reference evidence="2" key="1">
    <citation type="submission" date="2014-01" db="EMBL/GenBank/DDBJ databases">
        <authorList>
            <person name="Brown-Elliot B."/>
            <person name="Wallace R."/>
            <person name="Lenaerts A."/>
            <person name="Ordway D."/>
            <person name="DeGroote M.A."/>
            <person name="Parker T."/>
            <person name="Sizemore C."/>
            <person name="Tallon L.J."/>
            <person name="Sadzewicz L.K."/>
            <person name="Sengamalay N."/>
            <person name="Fraser C.M."/>
            <person name="Hine E."/>
            <person name="Shefchek K.A."/>
            <person name="Das S.P."/>
            <person name="Tettelin H."/>
        </authorList>
    </citation>
    <scope>NUCLEOTIDE SEQUENCE [LARGE SCALE GENOMIC DNA]</scope>
    <source>
        <strain evidence="2">4042</strain>
    </source>
</reference>
<dbReference type="Pfam" id="PF07971">
    <property type="entry name" value="Glyco_hydro_92"/>
    <property type="match status" value="1"/>
</dbReference>
<evidence type="ECO:0000313" key="2">
    <source>
        <dbReference type="EMBL" id="EUA52310.1"/>
    </source>
</evidence>
<dbReference type="GO" id="GO:0030246">
    <property type="term" value="F:carbohydrate binding"/>
    <property type="evidence" value="ECO:0007669"/>
    <property type="project" value="InterPro"/>
</dbReference>
<gene>
    <name evidence="2" type="ORF">I553_2496</name>
</gene>
<dbReference type="Gene3D" id="2.70.98.10">
    <property type="match status" value="1"/>
</dbReference>
<dbReference type="AlphaFoldDB" id="X8CAG8"/>
<protein>
    <submittedName>
        <fullName evidence="2">Glycosyl hydrolase 92 family protein</fullName>
    </submittedName>
</protein>
<keyword evidence="2" id="KW-0378">Hydrolase</keyword>
<dbReference type="Gene3D" id="3.30.2080.10">
    <property type="entry name" value="GH92 mannosidase domain"/>
    <property type="match status" value="1"/>
</dbReference>
<evidence type="ECO:0000259" key="1">
    <source>
        <dbReference type="Pfam" id="PF07971"/>
    </source>
</evidence>
<accession>X8CAG8</accession>
<organism evidence="2">
    <name type="scientific">Mycobacterium xenopi 4042</name>
    <dbReference type="NCBI Taxonomy" id="1299334"/>
    <lineage>
        <taxon>Bacteria</taxon>
        <taxon>Bacillati</taxon>
        <taxon>Actinomycetota</taxon>
        <taxon>Actinomycetes</taxon>
        <taxon>Mycobacteriales</taxon>
        <taxon>Mycobacteriaceae</taxon>
        <taxon>Mycobacterium</taxon>
    </lineage>
</organism>
<feature type="domain" description="Glycosyl hydrolase family 92" evidence="1">
    <location>
        <begin position="2"/>
        <end position="59"/>
    </location>
</feature>
<sequence>MRAAAWSQWNAALSRVRVAGAGNDDVKTFYTALYHSLLHPNTFNDADGGYLGFDGLVHTVARGTRSMRTSPTGTPTAAWRHCRRWCFRSGPVTWRNRWCTTLNRVGRCRGGRWRIRRPGR</sequence>
<proteinExistence type="predicted"/>
<name>X8CAG8_MYCXE</name>
<dbReference type="EMBL" id="JAOB01000033">
    <property type="protein sequence ID" value="EUA52310.1"/>
    <property type="molecule type" value="Genomic_DNA"/>
</dbReference>
<dbReference type="GO" id="GO:0016787">
    <property type="term" value="F:hydrolase activity"/>
    <property type="evidence" value="ECO:0007669"/>
    <property type="project" value="UniProtKB-KW"/>
</dbReference>
<comment type="caution">
    <text evidence="2">The sequence shown here is derived from an EMBL/GenBank/DDBJ whole genome shotgun (WGS) entry which is preliminary data.</text>
</comment>
<dbReference type="InterPro" id="IPR012939">
    <property type="entry name" value="Glyco_hydro_92"/>
</dbReference>
<dbReference type="InterPro" id="IPR014718">
    <property type="entry name" value="GH-type_carb-bd"/>
</dbReference>